<reference evidence="1 2" key="1">
    <citation type="submission" date="2007-08" db="EMBL/GenBank/DDBJ databases">
        <authorList>
            <person name="Fulton L."/>
            <person name="Clifton S."/>
            <person name="Fulton B."/>
            <person name="Xu J."/>
            <person name="Minx P."/>
            <person name="Pepin K.H."/>
            <person name="Johnson M."/>
            <person name="Thiruvilangam P."/>
            <person name="Bhonagiri V."/>
            <person name="Nash W.E."/>
            <person name="Mardis E.R."/>
            <person name="Wilson R.K."/>
        </authorList>
    </citation>
    <scope>NUCLEOTIDE SEQUENCE [LARGE SCALE GENOMIC DNA]</scope>
    <source>
        <strain evidence="2">ATCC BAA-613 / DSM 15670 / CCUG 46953 / JCM 12243 / WAL 16351</strain>
    </source>
</reference>
<reference evidence="1 2" key="2">
    <citation type="submission" date="2007-09" db="EMBL/GenBank/DDBJ databases">
        <title>Draft genome sequence of Clostridium bolteae (ATCC BAA-613).</title>
        <authorList>
            <person name="Sudarsanam P."/>
            <person name="Ley R."/>
            <person name="Guruge J."/>
            <person name="Turnbaugh P.J."/>
            <person name="Mahowald M."/>
            <person name="Liep D."/>
            <person name="Gordon J."/>
        </authorList>
    </citation>
    <scope>NUCLEOTIDE SEQUENCE [LARGE SCALE GENOMIC DNA]</scope>
    <source>
        <strain evidence="2">ATCC BAA-613 / DSM 15670 / CCUG 46953 / JCM 12243 / WAL 16351</strain>
    </source>
</reference>
<organism evidence="1 2">
    <name type="scientific">Enterocloster bolteae (strain ATCC BAA-613 / DSM 15670 / CCUG 46953 / JCM 12243 / WAL 16351)</name>
    <name type="common">Clostridium bolteae</name>
    <dbReference type="NCBI Taxonomy" id="411902"/>
    <lineage>
        <taxon>Bacteria</taxon>
        <taxon>Bacillati</taxon>
        <taxon>Bacillota</taxon>
        <taxon>Clostridia</taxon>
        <taxon>Lachnospirales</taxon>
        <taxon>Lachnospiraceae</taxon>
        <taxon>Enterocloster</taxon>
    </lineage>
</organism>
<sequence length="79" mass="8879">MSTFPFRHWFHQLIKIIPAEGIGRAASIIREDTGEYPVGILHDVPGIIFNLYVVTGLLLFQLRADAAVCRYPQLPNFPG</sequence>
<gene>
    <name evidence="1" type="ORF">CLOBOL_01181</name>
</gene>
<evidence type="ECO:0000313" key="2">
    <source>
        <dbReference type="Proteomes" id="UP000005396"/>
    </source>
</evidence>
<dbReference type="AlphaFoldDB" id="A8RK27"/>
<protein>
    <submittedName>
        <fullName evidence="1">Uncharacterized protein</fullName>
    </submittedName>
</protein>
<evidence type="ECO:0000313" key="1">
    <source>
        <dbReference type="EMBL" id="EDP18522.1"/>
    </source>
</evidence>
<dbReference type="HOGENOM" id="CLU_2599801_0_0_9"/>
<dbReference type="PaxDb" id="411902-CLOBOL_01181"/>
<dbReference type="EMBL" id="ABCC02000013">
    <property type="protein sequence ID" value="EDP18522.1"/>
    <property type="molecule type" value="Genomic_DNA"/>
</dbReference>
<comment type="caution">
    <text evidence="1">The sequence shown here is derived from an EMBL/GenBank/DDBJ whole genome shotgun (WGS) entry which is preliminary data.</text>
</comment>
<name>A8RK27_ENTBW</name>
<accession>A8RK27</accession>
<dbReference type="Proteomes" id="UP000005396">
    <property type="component" value="Unassembled WGS sequence"/>
</dbReference>
<proteinExistence type="predicted"/>